<feature type="compositionally biased region" description="Polar residues" evidence="1">
    <location>
        <begin position="103"/>
        <end position="112"/>
    </location>
</feature>
<evidence type="ECO:0000256" key="1">
    <source>
        <dbReference type="SAM" id="MobiDB-lite"/>
    </source>
</evidence>
<feature type="region of interest" description="Disordered" evidence="1">
    <location>
        <begin position="205"/>
        <end position="229"/>
    </location>
</feature>
<dbReference type="EMBL" id="JAQNDN010000001">
    <property type="protein sequence ID" value="MDC0667237.1"/>
    <property type="molecule type" value="Genomic_DNA"/>
</dbReference>
<organism evidence="2 3">
    <name type="scientific">Nannocystis radixulma</name>
    <dbReference type="NCBI Taxonomy" id="2995305"/>
    <lineage>
        <taxon>Bacteria</taxon>
        <taxon>Pseudomonadati</taxon>
        <taxon>Myxococcota</taxon>
        <taxon>Polyangia</taxon>
        <taxon>Nannocystales</taxon>
        <taxon>Nannocystaceae</taxon>
        <taxon>Nannocystis</taxon>
    </lineage>
</organism>
<evidence type="ECO:0000313" key="3">
    <source>
        <dbReference type="Proteomes" id="UP001217838"/>
    </source>
</evidence>
<keyword evidence="3" id="KW-1185">Reference proteome</keyword>
<accession>A0ABT5B275</accession>
<name>A0ABT5B275_9BACT</name>
<proteinExistence type="predicted"/>
<dbReference type="RefSeq" id="WP_271995190.1">
    <property type="nucleotide sequence ID" value="NZ_JAQNDN010000001.1"/>
</dbReference>
<comment type="caution">
    <text evidence="2">The sequence shown here is derived from an EMBL/GenBank/DDBJ whole genome shotgun (WGS) entry which is preliminary data.</text>
</comment>
<protein>
    <submittedName>
        <fullName evidence="2">Uncharacterized protein</fullName>
    </submittedName>
</protein>
<reference evidence="2 3" key="1">
    <citation type="submission" date="2022-11" db="EMBL/GenBank/DDBJ databases">
        <title>Minimal conservation of predation-associated metabolite biosynthetic gene clusters underscores biosynthetic potential of Myxococcota including descriptions for ten novel species: Archangium lansinium sp. nov., Myxococcus landrumus sp. nov., Nannocystis bai.</title>
        <authorList>
            <person name="Ahearne A."/>
            <person name="Stevens C."/>
            <person name="Dowd S."/>
        </authorList>
    </citation>
    <scope>NUCLEOTIDE SEQUENCE [LARGE SCALE GENOMIC DNA]</scope>
    <source>
        <strain evidence="2 3">NCELM</strain>
    </source>
</reference>
<evidence type="ECO:0000313" key="2">
    <source>
        <dbReference type="EMBL" id="MDC0667237.1"/>
    </source>
</evidence>
<feature type="region of interest" description="Disordered" evidence="1">
    <location>
        <begin position="83"/>
        <end position="117"/>
    </location>
</feature>
<sequence length="229" mass="24657">MRRLAAIVLVVLVVLGAWWFTREAPRAVEAERQASAAAQPVAEAAERRTRLVDDEPERARRLRDGAARREAMQRQIVTAMATRETAAAPGRSPPGRHDAPAPASNSRGSGPSTDEPAANTMIDRTGNHGYLTRVLSQDLMPLVDECHALVRGEHPDLAGMLVLDLEILGDEDIGGVVNTLEPGKGNEIAEPALLECVRESLLATTLPPPEQGGRDAISLSMRFDPPESK</sequence>
<dbReference type="Proteomes" id="UP001217838">
    <property type="component" value="Unassembled WGS sequence"/>
</dbReference>
<gene>
    <name evidence="2" type="ORF">POL58_05790</name>
</gene>